<name>A0A8X8K0T4_9GAMM</name>
<keyword evidence="2" id="KW-1185">Reference proteome</keyword>
<proteinExistence type="predicted"/>
<evidence type="ECO:0000313" key="1">
    <source>
        <dbReference type="EMBL" id="MBD7952674.1"/>
    </source>
</evidence>
<dbReference type="AlphaFoldDB" id="A0A8X8K0T4"/>
<protein>
    <submittedName>
        <fullName evidence="1">Uncharacterized protein</fullName>
    </submittedName>
</protein>
<dbReference type="Proteomes" id="UP000636938">
    <property type="component" value="Unassembled WGS sequence"/>
</dbReference>
<dbReference type="EMBL" id="JACSQS010000001">
    <property type="protein sequence ID" value="MBD7952674.1"/>
    <property type="molecule type" value="Genomic_DNA"/>
</dbReference>
<evidence type="ECO:0000313" key="2">
    <source>
        <dbReference type="Proteomes" id="UP000636938"/>
    </source>
</evidence>
<organism evidence="1 2">
    <name type="scientific">Stenotrophomonas lacuserhaii</name>
    <dbReference type="NCBI Taxonomy" id="2760084"/>
    <lineage>
        <taxon>Bacteria</taxon>
        <taxon>Pseudomonadati</taxon>
        <taxon>Pseudomonadota</taxon>
        <taxon>Gammaproteobacteria</taxon>
        <taxon>Lysobacterales</taxon>
        <taxon>Lysobacteraceae</taxon>
        <taxon>Stenotrophomonas</taxon>
    </lineage>
</organism>
<accession>A0A8X8K0T4</accession>
<gene>
    <name evidence="1" type="ORF">H9654_00510</name>
</gene>
<comment type="caution">
    <text evidence="1">The sequence shown here is derived from an EMBL/GenBank/DDBJ whole genome shotgun (WGS) entry which is preliminary data.</text>
</comment>
<reference evidence="1 2" key="1">
    <citation type="submission" date="2020-08" db="EMBL/GenBank/DDBJ databases">
        <title>A Genomic Blueprint of the Chicken Gut Microbiome.</title>
        <authorList>
            <person name="Gilroy R."/>
            <person name="Ravi A."/>
            <person name="Getino M."/>
            <person name="Pursley I."/>
            <person name="Horton D.L."/>
            <person name="Alikhan N.-F."/>
            <person name="Baker D."/>
            <person name="Gharbi K."/>
            <person name="Hall N."/>
            <person name="Watson M."/>
            <person name="Adriaenssens E.M."/>
            <person name="Foster-Nyarko E."/>
            <person name="Jarju S."/>
            <person name="Secka A."/>
            <person name="Antonio M."/>
            <person name="Oren A."/>
            <person name="Chaudhuri R."/>
            <person name="La Ragione R.M."/>
            <person name="Hildebrand F."/>
            <person name="Pallen M.J."/>
        </authorList>
    </citation>
    <scope>NUCLEOTIDE SEQUENCE [LARGE SCALE GENOMIC DNA]</scope>
    <source>
        <strain evidence="1 2">Sa5BUN4</strain>
    </source>
</reference>
<sequence length="78" mass="8909">MKKRQQLDIFEHDPGRMAVLYRASAETALKDAQFTPPVRQERHDHYIREAERLDALAAQCKATCPIDHINDHGNGSKP</sequence>
<dbReference type="RefSeq" id="WP_191768149.1">
    <property type="nucleotide sequence ID" value="NZ_JACSQS010000001.1"/>
</dbReference>